<name>A0ABW2XAC4_9ACTN</name>
<evidence type="ECO:0000313" key="1">
    <source>
        <dbReference type="EMBL" id="MFD0628763.1"/>
    </source>
</evidence>
<evidence type="ECO:0000313" key="2">
    <source>
        <dbReference type="Proteomes" id="UP001596915"/>
    </source>
</evidence>
<dbReference type="Proteomes" id="UP001596915">
    <property type="component" value="Unassembled WGS sequence"/>
</dbReference>
<comment type="caution">
    <text evidence="1">The sequence shown here is derived from an EMBL/GenBank/DDBJ whole genome shotgun (WGS) entry which is preliminary data.</text>
</comment>
<proteinExistence type="predicted"/>
<sequence length="336" mass="36686">MEPVTSPWEPRERVEYVQELVGKGDSVVLSHALLFPKGCWDDGFGVTAVLRGLPLTDRMDLARSFAEYVITTRAGAGSRKRGLVLLAAVSHGFAESSWCDAWESLLRDKASRLWACGTEDDLWTCGHALLDAGRRLDGEVVALLRRSALEGSWPQECVEPVLSRIQGPVLNPGDGWADRVLAELPALGKPWHALVAHTLRAPTGRSNRTWDRRALALADPLGPGQVRDTVTPWTELAAEGGGRDDGAYDAYNLPALAGLAWLLSLLPPHPDSIRALGALVERPPLRSALTGTAVRALARFPHDLARSELLRLSTRVRHKVTHRQICEALAPERPMS</sequence>
<keyword evidence="2" id="KW-1185">Reference proteome</keyword>
<accession>A0ABW2XAC4</accession>
<dbReference type="EMBL" id="JBHTGL010000008">
    <property type="protein sequence ID" value="MFD0628763.1"/>
    <property type="molecule type" value="Genomic_DNA"/>
</dbReference>
<gene>
    <name evidence="1" type="ORF">ACFQ2K_45225</name>
</gene>
<reference evidence="2" key="1">
    <citation type="journal article" date="2019" name="Int. J. Syst. Evol. Microbiol.">
        <title>The Global Catalogue of Microorganisms (GCM) 10K type strain sequencing project: providing services to taxonomists for standard genome sequencing and annotation.</title>
        <authorList>
            <consortium name="The Broad Institute Genomics Platform"/>
            <consortium name="The Broad Institute Genome Sequencing Center for Infectious Disease"/>
            <person name="Wu L."/>
            <person name="Ma J."/>
        </authorList>
    </citation>
    <scope>NUCLEOTIDE SEQUENCE [LARGE SCALE GENOMIC DNA]</scope>
    <source>
        <strain evidence="2">JCM 12607</strain>
    </source>
</reference>
<organism evidence="1 2">
    <name type="scientific">Streptomyces sanglieri</name>
    <dbReference type="NCBI Taxonomy" id="193460"/>
    <lineage>
        <taxon>Bacteria</taxon>
        <taxon>Bacillati</taxon>
        <taxon>Actinomycetota</taxon>
        <taxon>Actinomycetes</taxon>
        <taxon>Kitasatosporales</taxon>
        <taxon>Streptomycetaceae</taxon>
        <taxon>Streptomyces</taxon>
    </lineage>
</organism>
<protein>
    <submittedName>
        <fullName evidence="1">Uncharacterized protein</fullName>
    </submittedName>
</protein>